<dbReference type="PANTHER" id="PTHR46825:SF9">
    <property type="entry name" value="BETA-LACTAMASE-RELATED DOMAIN-CONTAINING PROTEIN"/>
    <property type="match status" value="1"/>
</dbReference>
<dbReference type="AlphaFoldDB" id="A0A543FPG3"/>
<keyword evidence="3" id="KW-1185">Reference proteome</keyword>
<protein>
    <submittedName>
        <fullName evidence="2">CubicO group peptidase (Beta-lactamase class C family)</fullName>
    </submittedName>
</protein>
<dbReference type="PANTHER" id="PTHR46825">
    <property type="entry name" value="D-ALANYL-D-ALANINE-CARBOXYPEPTIDASE/ENDOPEPTIDASE AMPH"/>
    <property type="match status" value="1"/>
</dbReference>
<feature type="domain" description="Beta-lactamase-related" evidence="1">
    <location>
        <begin position="42"/>
        <end position="347"/>
    </location>
</feature>
<dbReference type="SUPFAM" id="SSF56601">
    <property type="entry name" value="beta-lactamase/transpeptidase-like"/>
    <property type="match status" value="1"/>
</dbReference>
<dbReference type="Pfam" id="PF00144">
    <property type="entry name" value="Beta-lactamase"/>
    <property type="match status" value="1"/>
</dbReference>
<evidence type="ECO:0000259" key="1">
    <source>
        <dbReference type="Pfam" id="PF00144"/>
    </source>
</evidence>
<organism evidence="2 3">
    <name type="scientific">Pseudonocardia cypriaca</name>
    <dbReference type="NCBI Taxonomy" id="882449"/>
    <lineage>
        <taxon>Bacteria</taxon>
        <taxon>Bacillati</taxon>
        <taxon>Actinomycetota</taxon>
        <taxon>Actinomycetes</taxon>
        <taxon>Pseudonocardiales</taxon>
        <taxon>Pseudonocardiaceae</taxon>
        <taxon>Pseudonocardia</taxon>
    </lineage>
</organism>
<name>A0A543FPG3_9PSEU</name>
<sequence length="548" mass="55545">MAALAVVALAACSVDGPARAPSRCDSTTETTLRAWAAAGFSGSVAIAVRGAPTCLAAYGRADDATGAPNSVDTVFSIGSVTKAFTAAAALRLVDRGALSLDTRVRSVVPEITSTVGDATVRQLMQHTSGLNGSHGADREPLGREEAIAAIAAMEPAFAPGTGYVYTNAGYTLLALIVEAVSGTGFRDFLVSNVLRLPDGDVAGGFWDGEPSAPGPRATGYLDDGRPGHRGGFPGPHWAVEGNGGLAMTTGELASWTHALFTGRIVAPASVDLIRGPGHDLGGGRSETPGWVRLEENGAVVLATAGGGGDVGHNAVVAWLPGREEVVAMASNRPELAAEELLRRLLPALAAGDPLPAPDPRPVGGGPVDPAAMGRYRLDGGGTVEVRTDGDGLVISAGGADAVAALLPPRPTTPDRELRAHEERVLALLAGRSQEGREERAAIESDLGRVTGVSPAGTVVDDGELRSYVTVEAGGRSVLAWYAVNAEGGIEGAQLPADPPSLRFVAAAGGGYRPDDPTGTGPDVTVRFEGSRLVLLGPAGTATATRAAG</sequence>
<dbReference type="InterPro" id="IPR012338">
    <property type="entry name" value="Beta-lactam/transpept-like"/>
</dbReference>
<dbReference type="EMBL" id="VFPH01000003">
    <property type="protein sequence ID" value="TQM35733.1"/>
    <property type="molecule type" value="Genomic_DNA"/>
</dbReference>
<comment type="caution">
    <text evidence="2">The sequence shown here is derived from an EMBL/GenBank/DDBJ whole genome shotgun (WGS) entry which is preliminary data.</text>
</comment>
<proteinExistence type="predicted"/>
<gene>
    <name evidence="2" type="ORF">FB388_7173</name>
</gene>
<evidence type="ECO:0000313" key="2">
    <source>
        <dbReference type="EMBL" id="TQM35733.1"/>
    </source>
</evidence>
<reference evidence="2 3" key="1">
    <citation type="submission" date="2019-06" db="EMBL/GenBank/DDBJ databases">
        <title>Sequencing the genomes of 1000 actinobacteria strains.</title>
        <authorList>
            <person name="Klenk H.-P."/>
        </authorList>
    </citation>
    <scope>NUCLEOTIDE SEQUENCE [LARGE SCALE GENOMIC DNA]</scope>
    <source>
        <strain evidence="2 3">DSM 45511</strain>
    </source>
</reference>
<dbReference type="InterPro" id="IPR001466">
    <property type="entry name" value="Beta-lactam-related"/>
</dbReference>
<dbReference type="Proteomes" id="UP000319818">
    <property type="component" value="Unassembled WGS sequence"/>
</dbReference>
<evidence type="ECO:0000313" key="3">
    <source>
        <dbReference type="Proteomes" id="UP000319818"/>
    </source>
</evidence>
<dbReference type="Gene3D" id="3.40.710.10">
    <property type="entry name" value="DD-peptidase/beta-lactamase superfamily"/>
    <property type="match status" value="1"/>
</dbReference>
<accession>A0A543FPG3</accession>
<dbReference type="InterPro" id="IPR050491">
    <property type="entry name" value="AmpC-like"/>
</dbReference>